<keyword evidence="1" id="KW-0472">Membrane</keyword>
<name>A0A2T5GHI6_9SPHN</name>
<comment type="caution">
    <text evidence="2">The sequence shown here is derived from an EMBL/GenBank/DDBJ whole genome shotgun (WGS) entry which is preliminary data.</text>
</comment>
<dbReference type="Pfam" id="PF10617">
    <property type="entry name" value="DUF2474"/>
    <property type="match status" value="1"/>
</dbReference>
<keyword evidence="3" id="KW-1185">Reference proteome</keyword>
<evidence type="ECO:0000313" key="2">
    <source>
        <dbReference type="EMBL" id="PTQ58767.1"/>
    </source>
</evidence>
<dbReference type="RefSeq" id="WP_107959533.1">
    <property type="nucleotide sequence ID" value="NZ_QAOG01000007.1"/>
</dbReference>
<keyword evidence="1" id="KW-0812">Transmembrane</keyword>
<feature type="transmembrane region" description="Helical" evidence="1">
    <location>
        <begin position="12"/>
        <end position="33"/>
    </location>
</feature>
<accession>A0A2T5GHI6</accession>
<reference evidence="2 3" key="1">
    <citation type="submission" date="2018-04" db="EMBL/GenBank/DDBJ databases">
        <title>Genomic Encyclopedia of Type Strains, Phase III (KMG-III): the genomes of soil and plant-associated and newly described type strains.</title>
        <authorList>
            <person name="Whitman W."/>
        </authorList>
    </citation>
    <scope>NUCLEOTIDE SEQUENCE [LARGE SCALE GENOMIC DNA]</scope>
    <source>
        <strain evidence="2 3">MA101b</strain>
    </source>
</reference>
<keyword evidence="1" id="KW-1133">Transmembrane helix</keyword>
<dbReference type="InterPro" id="IPR018895">
    <property type="entry name" value="DUF2474"/>
</dbReference>
<proteinExistence type="predicted"/>
<organism evidence="2 3">
    <name type="scientific">Sphingomonas aurantiaca</name>
    <dbReference type="NCBI Taxonomy" id="185949"/>
    <lineage>
        <taxon>Bacteria</taxon>
        <taxon>Pseudomonadati</taxon>
        <taxon>Pseudomonadota</taxon>
        <taxon>Alphaproteobacteria</taxon>
        <taxon>Sphingomonadales</taxon>
        <taxon>Sphingomonadaceae</taxon>
        <taxon>Sphingomonas</taxon>
    </lineage>
</organism>
<dbReference type="Proteomes" id="UP000244189">
    <property type="component" value="Unassembled WGS sequence"/>
</dbReference>
<sequence length="38" mass="4101">MATPKSPFVRRLCWLAAIWTGSVLALAAVAFAIRSVLL</sequence>
<dbReference type="EMBL" id="QAOG01000007">
    <property type="protein sequence ID" value="PTQ58767.1"/>
    <property type="molecule type" value="Genomic_DNA"/>
</dbReference>
<evidence type="ECO:0000313" key="3">
    <source>
        <dbReference type="Proteomes" id="UP000244189"/>
    </source>
</evidence>
<gene>
    <name evidence="2" type="ORF">C8J26_3638</name>
</gene>
<dbReference type="AlphaFoldDB" id="A0A2T5GHI6"/>
<evidence type="ECO:0000256" key="1">
    <source>
        <dbReference type="SAM" id="Phobius"/>
    </source>
</evidence>
<protein>
    <submittedName>
        <fullName evidence="2">Uncharacterized protein DUF2474</fullName>
    </submittedName>
</protein>